<evidence type="ECO:0000313" key="8">
    <source>
        <dbReference type="Proteomes" id="UP001465755"/>
    </source>
</evidence>
<evidence type="ECO:0000256" key="2">
    <source>
        <dbReference type="ARBA" id="ARBA00006824"/>
    </source>
</evidence>
<name>A0AAW1PHW0_9CHLO</name>
<comment type="caution">
    <text evidence="7">The sequence shown here is derived from an EMBL/GenBank/DDBJ whole genome shotgun (WGS) entry which is preliminary data.</text>
</comment>
<reference evidence="7 8" key="1">
    <citation type="journal article" date="2024" name="Nat. Commun.">
        <title>Phylogenomics reveals the evolutionary origins of lichenization in chlorophyte algae.</title>
        <authorList>
            <person name="Puginier C."/>
            <person name="Libourel C."/>
            <person name="Otte J."/>
            <person name="Skaloud P."/>
            <person name="Haon M."/>
            <person name="Grisel S."/>
            <person name="Petersen M."/>
            <person name="Berrin J.G."/>
            <person name="Delaux P.M."/>
            <person name="Dal Grande F."/>
            <person name="Keller J."/>
        </authorList>
    </citation>
    <scope>NUCLEOTIDE SEQUENCE [LARGE SCALE GENOMIC DNA]</scope>
    <source>
        <strain evidence="7 8">SAG 2036</strain>
    </source>
</reference>
<feature type="transmembrane region" description="Helical" evidence="6">
    <location>
        <begin position="98"/>
        <end position="115"/>
    </location>
</feature>
<feature type="transmembrane region" description="Helical" evidence="6">
    <location>
        <begin position="135"/>
        <end position="156"/>
    </location>
</feature>
<dbReference type="PANTHER" id="PTHR11266">
    <property type="entry name" value="PEROXISOMAL MEMBRANE PROTEIN 2, PXMP2 MPV17"/>
    <property type="match status" value="1"/>
</dbReference>
<dbReference type="EMBL" id="JALJOQ010000028">
    <property type="protein sequence ID" value="KAK9808051.1"/>
    <property type="molecule type" value="Genomic_DNA"/>
</dbReference>
<comment type="subcellular location">
    <subcellularLocation>
        <location evidence="1">Membrane</location>
        <topology evidence="1">Multi-pass membrane protein</topology>
    </subcellularLocation>
</comment>
<evidence type="ECO:0000256" key="1">
    <source>
        <dbReference type="ARBA" id="ARBA00004141"/>
    </source>
</evidence>
<dbReference type="AlphaFoldDB" id="A0AAW1PHW0"/>
<dbReference type="GO" id="GO:0005737">
    <property type="term" value="C:cytoplasm"/>
    <property type="evidence" value="ECO:0007669"/>
    <property type="project" value="TreeGrafter"/>
</dbReference>
<dbReference type="Pfam" id="PF04117">
    <property type="entry name" value="Mpv17_PMP22"/>
    <property type="match status" value="1"/>
</dbReference>
<keyword evidence="3 6" id="KW-0812">Transmembrane</keyword>
<accession>A0AAW1PHW0</accession>
<evidence type="ECO:0000256" key="6">
    <source>
        <dbReference type="RuleBase" id="RU363053"/>
    </source>
</evidence>
<evidence type="ECO:0000256" key="5">
    <source>
        <dbReference type="ARBA" id="ARBA00023136"/>
    </source>
</evidence>
<sequence>MAGMQGLIKNVRTTPASAFGKGVATSATMLALGDVLCQAIQHKSVGSLRHSWDRKRTGRFALVGLTLHGPTFFTGFRAVDGFWGPGKGIGEVLKKTAAVQLIVFPPFLATFFYYLRRLEGKSHQTGVQSIKDNFWTAFSAGSIYWPVVNVVNFALMPADKRMLLTSSAALVYNTFLSWVNATKKDGVKMVKQATK</sequence>
<feature type="transmembrane region" description="Helical" evidence="6">
    <location>
        <begin position="162"/>
        <end position="181"/>
    </location>
</feature>
<protein>
    <submittedName>
        <fullName evidence="7">Uncharacterized protein</fullName>
    </submittedName>
</protein>
<organism evidence="7 8">
    <name type="scientific">Symbiochloris irregularis</name>
    <dbReference type="NCBI Taxonomy" id="706552"/>
    <lineage>
        <taxon>Eukaryota</taxon>
        <taxon>Viridiplantae</taxon>
        <taxon>Chlorophyta</taxon>
        <taxon>core chlorophytes</taxon>
        <taxon>Trebouxiophyceae</taxon>
        <taxon>Trebouxiales</taxon>
        <taxon>Trebouxiaceae</taxon>
        <taxon>Symbiochloris</taxon>
    </lineage>
</organism>
<dbReference type="Proteomes" id="UP001465755">
    <property type="component" value="Unassembled WGS sequence"/>
</dbReference>
<dbReference type="PANTHER" id="PTHR11266:SF116">
    <property type="entry name" value="MPV17-LIKE PROTEIN"/>
    <property type="match status" value="1"/>
</dbReference>
<dbReference type="GO" id="GO:0016020">
    <property type="term" value="C:membrane"/>
    <property type="evidence" value="ECO:0007669"/>
    <property type="project" value="UniProtKB-SubCell"/>
</dbReference>
<keyword evidence="4 6" id="KW-1133">Transmembrane helix</keyword>
<gene>
    <name evidence="7" type="ORF">WJX73_009814</name>
</gene>
<dbReference type="InterPro" id="IPR007248">
    <property type="entry name" value="Mpv17_PMP22"/>
</dbReference>
<evidence type="ECO:0000313" key="7">
    <source>
        <dbReference type="EMBL" id="KAK9808051.1"/>
    </source>
</evidence>
<proteinExistence type="inferred from homology"/>
<feature type="transmembrane region" description="Helical" evidence="6">
    <location>
        <begin position="60"/>
        <end position="78"/>
    </location>
</feature>
<evidence type="ECO:0000256" key="3">
    <source>
        <dbReference type="ARBA" id="ARBA00022692"/>
    </source>
</evidence>
<keyword evidence="5 6" id="KW-0472">Membrane</keyword>
<evidence type="ECO:0000256" key="4">
    <source>
        <dbReference type="ARBA" id="ARBA00022989"/>
    </source>
</evidence>
<keyword evidence="8" id="KW-1185">Reference proteome</keyword>
<comment type="similarity">
    <text evidence="2 6">Belongs to the peroxisomal membrane protein PXMP2/4 family.</text>
</comment>